<evidence type="ECO:0000256" key="1">
    <source>
        <dbReference type="ARBA" id="ARBA00001913"/>
    </source>
</evidence>
<dbReference type="SUPFAM" id="SSF51445">
    <property type="entry name" value="(Trans)glycosidases"/>
    <property type="match status" value="1"/>
</dbReference>
<dbReference type="Pfam" id="PF00128">
    <property type="entry name" value="Alpha-amylase"/>
    <property type="match status" value="1"/>
</dbReference>
<dbReference type="STRING" id="745531.A0A0C3NLF4"/>
<evidence type="ECO:0000313" key="8">
    <source>
        <dbReference type="EMBL" id="KIP05839.1"/>
    </source>
</evidence>
<dbReference type="GO" id="GO:0005509">
    <property type="term" value="F:calcium ion binding"/>
    <property type="evidence" value="ECO:0007669"/>
    <property type="project" value="InterPro"/>
</dbReference>
<dbReference type="CDD" id="cd11318">
    <property type="entry name" value="AmyAc_bac_fung_AmyA"/>
    <property type="match status" value="1"/>
</dbReference>
<comment type="similarity">
    <text evidence="2">Belongs to the glycosyl hydrolase 13 family.</text>
</comment>
<dbReference type="Gene3D" id="2.40.30.140">
    <property type="match status" value="1"/>
</dbReference>
<protein>
    <submittedName>
        <fullName evidence="8">Glycoside hydrolase family 13 protein</fullName>
    </submittedName>
</protein>
<dbReference type="EMBL" id="KN840532">
    <property type="protein sequence ID" value="KIP05839.1"/>
    <property type="molecule type" value="Genomic_DNA"/>
</dbReference>
<dbReference type="SMART" id="SM00642">
    <property type="entry name" value="Aamy"/>
    <property type="match status" value="1"/>
</dbReference>
<proteinExistence type="inferred from homology"/>
<dbReference type="HOGENOM" id="CLU_024572_2_0_1"/>
<dbReference type="Gene3D" id="3.20.20.80">
    <property type="entry name" value="Glycosidases"/>
    <property type="match status" value="1"/>
</dbReference>
<dbReference type="Proteomes" id="UP000053257">
    <property type="component" value="Unassembled WGS sequence"/>
</dbReference>
<evidence type="ECO:0000256" key="2">
    <source>
        <dbReference type="ARBA" id="ARBA00008061"/>
    </source>
</evidence>
<dbReference type="NCBIfam" id="NF006968">
    <property type="entry name" value="PRK09441.1-1"/>
    <property type="match status" value="1"/>
</dbReference>
<sequence length="525" mass="59653">MVNIFEFLREWIQDLQPYPSPALANMRRGPEESSDNPLMLQFFTWESRHPEMSWWKHFETEVPTLADLGVTQVWLPPPNKAMRKTGQGYDAYDLWDLGEFDQKGTIATRWGTKEELVHAIMVAKAHGIDVLIDAVLNHKLGADRVETFNAVTVDPNNRLKTSGPVQEIEGWTAFDFTGRAGKYSELKWNFEHFTGVDWDNRTSKNDIYRIVSSKHKGWSQHVDKQFGNYDYLLGIDIDHRHPDVRKDMLAWGTWVLETTGAMGFRLDAIKHMDRRFLLTFLKTARQLPGRENMFAVAEYWSAELSKIKPYIRTFEGLVSFFDVPLHYNFHNASKAGSKYDLRTIFNNTITQIRPSDAVTFVDNHDTQIGQTLESWVYSNFKLQAYALILLRKDGHPCAFYGDLYPNEECYDATVSEGLKALLRARKNSAYGTQRDYPHEKNCIGFVREGDGSHAGCAVLVSNADDADGASSEHNVRMNLGKGSAGKSYCSVFEGRTGNIDVDADGWGVFSCPFGGLEVWVPVPTQ</sequence>
<evidence type="ECO:0000256" key="3">
    <source>
        <dbReference type="ARBA" id="ARBA00022723"/>
    </source>
</evidence>
<evidence type="ECO:0000313" key="9">
    <source>
        <dbReference type="Proteomes" id="UP000053257"/>
    </source>
</evidence>
<dbReference type="PIRSF" id="PIRSF001021">
    <property type="entry name" value="Alph-amls_thrmst"/>
    <property type="match status" value="1"/>
</dbReference>
<evidence type="ECO:0000256" key="4">
    <source>
        <dbReference type="ARBA" id="ARBA00022801"/>
    </source>
</evidence>
<dbReference type="InterPro" id="IPR017853">
    <property type="entry name" value="GH"/>
</dbReference>
<evidence type="ECO:0000259" key="7">
    <source>
        <dbReference type="SMART" id="SM00642"/>
    </source>
</evidence>
<accession>A0A0C3NLF4</accession>
<dbReference type="InterPro" id="IPR013780">
    <property type="entry name" value="Glyco_hydro_b"/>
</dbReference>
<keyword evidence="3" id="KW-0479">Metal-binding</keyword>
<name>A0A0C3NLF4_PHLG1</name>
<keyword evidence="9" id="KW-1185">Reference proteome</keyword>
<comment type="cofactor">
    <cofactor evidence="1">
        <name>Ca(2+)</name>
        <dbReference type="ChEBI" id="CHEBI:29108"/>
    </cofactor>
</comment>
<keyword evidence="5" id="KW-0119">Carbohydrate metabolism</keyword>
<feature type="domain" description="Glycosyl hydrolase family 13 catalytic" evidence="7">
    <location>
        <begin position="37"/>
        <end position="425"/>
    </location>
</feature>
<evidence type="ECO:0000256" key="6">
    <source>
        <dbReference type="ARBA" id="ARBA00023295"/>
    </source>
</evidence>
<reference evidence="8 9" key="1">
    <citation type="journal article" date="2014" name="PLoS Genet.">
        <title>Analysis of the Phlebiopsis gigantea genome, transcriptome and secretome provides insight into its pioneer colonization strategies of wood.</title>
        <authorList>
            <person name="Hori C."/>
            <person name="Ishida T."/>
            <person name="Igarashi K."/>
            <person name="Samejima M."/>
            <person name="Suzuki H."/>
            <person name="Master E."/>
            <person name="Ferreira P."/>
            <person name="Ruiz-Duenas F.J."/>
            <person name="Held B."/>
            <person name="Canessa P."/>
            <person name="Larrondo L.F."/>
            <person name="Schmoll M."/>
            <person name="Druzhinina I.S."/>
            <person name="Kubicek C.P."/>
            <person name="Gaskell J.A."/>
            <person name="Kersten P."/>
            <person name="St John F."/>
            <person name="Glasner J."/>
            <person name="Sabat G."/>
            <person name="Splinter BonDurant S."/>
            <person name="Syed K."/>
            <person name="Yadav J."/>
            <person name="Mgbeahuruike A.C."/>
            <person name="Kovalchuk A."/>
            <person name="Asiegbu F.O."/>
            <person name="Lackner G."/>
            <person name="Hoffmeister D."/>
            <person name="Rencoret J."/>
            <person name="Gutierrez A."/>
            <person name="Sun H."/>
            <person name="Lindquist E."/>
            <person name="Barry K."/>
            <person name="Riley R."/>
            <person name="Grigoriev I.V."/>
            <person name="Henrissat B."/>
            <person name="Kues U."/>
            <person name="Berka R.M."/>
            <person name="Martinez A.T."/>
            <person name="Covert S.F."/>
            <person name="Blanchette R.A."/>
            <person name="Cullen D."/>
        </authorList>
    </citation>
    <scope>NUCLEOTIDE SEQUENCE [LARGE SCALE GENOMIC DNA]</scope>
    <source>
        <strain evidence="8 9">11061_1 CR5-6</strain>
    </source>
</reference>
<dbReference type="GO" id="GO:0005975">
    <property type="term" value="P:carbohydrate metabolic process"/>
    <property type="evidence" value="ECO:0007669"/>
    <property type="project" value="InterPro"/>
</dbReference>
<dbReference type="OrthoDB" id="550577at2759"/>
<dbReference type="AlphaFoldDB" id="A0A0C3NLF4"/>
<organism evidence="8 9">
    <name type="scientific">Phlebiopsis gigantea (strain 11061_1 CR5-6)</name>
    <name type="common">White-rot fungus</name>
    <name type="synonym">Peniophora gigantea</name>
    <dbReference type="NCBI Taxonomy" id="745531"/>
    <lineage>
        <taxon>Eukaryota</taxon>
        <taxon>Fungi</taxon>
        <taxon>Dikarya</taxon>
        <taxon>Basidiomycota</taxon>
        <taxon>Agaricomycotina</taxon>
        <taxon>Agaricomycetes</taxon>
        <taxon>Polyporales</taxon>
        <taxon>Phanerochaetaceae</taxon>
        <taxon>Phlebiopsis</taxon>
    </lineage>
</organism>
<gene>
    <name evidence="8" type="ORF">PHLGIDRAFT_24871</name>
</gene>
<keyword evidence="6" id="KW-0326">Glycosidase</keyword>
<dbReference type="PANTHER" id="PTHR43447">
    <property type="entry name" value="ALPHA-AMYLASE"/>
    <property type="match status" value="1"/>
</dbReference>
<dbReference type="SUPFAM" id="SSF51011">
    <property type="entry name" value="Glycosyl hydrolase domain"/>
    <property type="match status" value="1"/>
</dbReference>
<evidence type="ECO:0000256" key="5">
    <source>
        <dbReference type="ARBA" id="ARBA00023277"/>
    </source>
</evidence>
<dbReference type="NCBIfam" id="NF006969">
    <property type="entry name" value="PRK09441.1-2"/>
    <property type="match status" value="1"/>
</dbReference>
<dbReference type="GO" id="GO:0004553">
    <property type="term" value="F:hydrolase activity, hydrolyzing O-glycosyl compounds"/>
    <property type="evidence" value="ECO:0007669"/>
    <property type="project" value="InterPro"/>
</dbReference>
<keyword evidence="4 8" id="KW-0378">Hydrolase</keyword>
<dbReference type="Gene3D" id="2.60.40.1180">
    <property type="entry name" value="Golgi alpha-mannosidase II"/>
    <property type="match status" value="1"/>
</dbReference>
<dbReference type="InterPro" id="IPR006047">
    <property type="entry name" value="GH13_cat_dom"/>
</dbReference>
<dbReference type="InterPro" id="IPR013776">
    <property type="entry name" value="A-amylase_thermo"/>
</dbReference>